<dbReference type="AlphaFoldDB" id="A0A6I4IRI5"/>
<dbReference type="Proteomes" id="UP000431264">
    <property type="component" value="Unassembled WGS sequence"/>
</dbReference>
<proteinExistence type="predicted"/>
<protein>
    <submittedName>
        <fullName evidence="1">Uncharacterized protein</fullName>
    </submittedName>
</protein>
<organism evidence="1 2">
    <name type="scientific">Flavobacterium profundi</name>
    <dbReference type="NCBI Taxonomy" id="1774945"/>
    <lineage>
        <taxon>Bacteria</taxon>
        <taxon>Pseudomonadati</taxon>
        <taxon>Bacteroidota</taxon>
        <taxon>Flavobacteriia</taxon>
        <taxon>Flavobacteriales</taxon>
        <taxon>Flavobacteriaceae</taxon>
        <taxon>Flavobacterium</taxon>
    </lineage>
</organism>
<gene>
    <name evidence="1" type="ORF">GOQ30_01900</name>
</gene>
<dbReference type="OrthoDB" id="1361455at2"/>
<evidence type="ECO:0000313" key="2">
    <source>
        <dbReference type="Proteomes" id="UP000431264"/>
    </source>
</evidence>
<accession>A0A6I4IRI5</accession>
<evidence type="ECO:0000313" key="1">
    <source>
        <dbReference type="EMBL" id="MVO07916.1"/>
    </source>
</evidence>
<dbReference type="EMBL" id="WQLW01000001">
    <property type="protein sequence ID" value="MVO07916.1"/>
    <property type="molecule type" value="Genomic_DNA"/>
</dbReference>
<keyword evidence="2" id="KW-1185">Reference proteome</keyword>
<dbReference type="RefSeq" id="WP_140996307.1">
    <property type="nucleotide sequence ID" value="NZ_VDCZ01000001.1"/>
</dbReference>
<sequence length="75" mass="8302">MQLAEGASLFVDGEGKEVIEIDKNGTFLSSSGEIIHWNDAGELMRGDENTGISIYPVEKELLQFASVLLYIHYVI</sequence>
<name>A0A6I4IRI5_9FLAO</name>
<comment type="caution">
    <text evidence="1">The sequence shown here is derived from an EMBL/GenBank/DDBJ whole genome shotgun (WGS) entry which is preliminary data.</text>
</comment>
<reference evidence="2" key="1">
    <citation type="submission" date="2019-05" db="EMBL/GenBank/DDBJ databases">
        <title>Flavobacterium profundi sp. nov., isolated from a deep-sea seamount.</title>
        <authorList>
            <person name="Zhang D.-C."/>
        </authorList>
    </citation>
    <scope>NUCLEOTIDE SEQUENCE [LARGE SCALE GENOMIC DNA]</scope>
    <source>
        <strain evidence="2">TP390</strain>
    </source>
</reference>